<dbReference type="SUPFAM" id="SSF103515">
    <property type="entry name" value="Autotransporter"/>
    <property type="match status" value="1"/>
</dbReference>
<dbReference type="RefSeq" id="WP_265466103.1">
    <property type="nucleotide sequence ID" value="NZ_JAPEQW010000043.1"/>
</dbReference>
<comment type="caution">
    <text evidence="2">The sequence shown here is derived from an EMBL/GenBank/DDBJ whole genome shotgun (WGS) entry which is preliminary data.</text>
</comment>
<dbReference type="InterPro" id="IPR036709">
    <property type="entry name" value="Autotransporte_beta_dom_sf"/>
</dbReference>
<evidence type="ECO:0000313" key="2">
    <source>
        <dbReference type="EMBL" id="MCW8041020.1"/>
    </source>
</evidence>
<protein>
    <recommendedName>
        <fullName evidence="4">Porin family protein</fullName>
    </recommendedName>
</protein>
<keyword evidence="3" id="KW-1185">Reference proteome</keyword>
<keyword evidence="1" id="KW-0732">Signal</keyword>
<gene>
    <name evidence="2" type="ORF">OKC24_17990</name>
</gene>
<dbReference type="Proteomes" id="UP001209682">
    <property type="component" value="Unassembled WGS sequence"/>
</dbReference>
<evidence type="ECO:0008006" key="4">
    <source>
        <dbReference type="Google" id="ProtNLM"/>
    </source>
</evidence>
<organism evidence="2 3">
    <name type="scientific">Acinetobacter entericus</name>
    <dbReference type="NCBI Taxonomy" id="2989714"/>
    <lineage>
        <taxon>Bacteria</taxon>
        <taxon>Pseudomonadati</taxon>
        <taxon>Pseudomonadota</taxon>
        <taxon>Gammaproteobacteria</taxon>
        <taxon>Moraxellales</taxon>
        <taxon>Moraxellaceae</taxon>
        <taxon>Acinetobacter</taxon>
    </lineage>
</organism>
<reference evidence="2 3" key="1">
    <citation type="submission" date="2022-11" db="EMBL/GenBank/DDBJ databases">
        <title>Acinetobacter entericus sp. nov., isolated from the gut of the plastic-eating larvae of the Coleoptera insect Zophobas atratus.</title>
        <authorList>
            <person name="Dong X."/>
            <person name="Yang Y."/>
        </authorList>
    </citation>
    <scope>NUCLEOTIDE SEQUENCE [LARGE SCALE GENOMIC DNA]</scope>
    <source>
        <strain evidence="2 3">BIT-DXN8</strain>
    </source>
</reference>
<proteinExistence type="predicted"/>
<sequence>MKKILTIGALSLISSLALANKPLVIQQGAPAPMSDFETPVAESQYKPLQPVRYKDEVALNKSLMLEYTAQKGKFENNIDEDVKGFGIGFSSSPHKNGLWGKFEYQESDNYDGSAYEFSFGGHLNLINANGFYALATVGTGVSVLDAEGFDTSTYWTLPIGLEAGYTFTPNFSLYGGIGYKWSFNITGDEQTRCNDGTTSGSTGSGTCSWHGGINYYYDSNYIGDYDGVTYKAGLRYNF</sequence>
<dbReference type="EMBL" id="JAPEQW010000043">
    <property type="protein sequence ID" value="MCW8041020.1"/>
    <property type="molecule type" value="Genomic_DNA"/>
</dbReference>
<feature type="signal peptide" evidence="1">
    <location>
        <begin position="1"/>
        <end position="19"/>
    </location>
</feature>
<accession>A0ABT3NN80</accession>
<evidence type="ECO:0000256" key="1">
    <source>
        <dbReference type="SAM" id="SignalP"/>
    </source>
</evidence>
<evidence type="ECO:0000313" key="3">
    <source>
        <dbReference type="Proteomes" id="UP001209682"/>
    </source>
</evidence>
<name>A0ABT3NN80_9GAMM</name>
<feature type="chain" id="PRO_5047057262" description="Porin family protein" evidence="1">
    <location>
        <begin position="20"/>
        <end position="238"/>
    </location>
</feature>